<accession>A0A4U9TAJ4</accession>
<reference evidence="1" key="1">
    <citation type="submission" date="2019-05" db="EMBL/GenBank/DDBJ databases">
        <authorList>
            <consortium name="Pathogen Informatics"/>
        </authorList>
    </citation>
    <scope>NUCLEOTIDE SEQUENCE [LARGE SCALE GENOMIC DNA]</scope>
    <source>
        <strain evidence="1">NCTC12965</strain>
    </source>
</reference>
<protein>
    <submittedName>
        <fullName evidence="1">Uncharacterized protein</fullName>
    </submittedName>
</protein>
<name>A0A4U9TAJ4_SERFO</name>
<dbReference type="EMBL" id="CABEEZ010000013">
    <property type="protein sequence ID" value="VTR16325.1"/>
    <property type="molecule type" value="Genomic_DNA"/>
</dbReference>
<dbReference type="AlphaFoldDB" id="A0A4U9TAJ4"/>
<organism evidence="1">
    <name type="scientific">Serratia fonticola</name>
    <dbReference type="NCBI Taxonomy" id="47917"/>
    <lineage>
        <taxon>Bacteria</taxon>
        <taxon>Pseudomonadati</taxon>
        <taxon>Pseudomonadota</taxon>
        <taxon>Gammaproteobacteria</taxon>
        <taxon>Enterobacterales</taxon>
        <taxon>Yersiniaceae</taxon>
        <taxon>Serratia</taxon>
    </lineage>
</organism>
<proteinExistence type="predicted"/>
<evidence type="ECO:0000313" key="1">
    <source>
        <dbReference type="EMBL" id="VTR16325.1"/>
    </source>
</evidence>
<gene>
    <name evidence="1" type="ORF">NCTC12965_00215</name>
</gene>
<sequence>MLYYRLRVKNSLFRKGFEHYISFVRSDETQGGACLKKTCRSA</sequence>